<accession>A0ABW3M2Y4</accession>
<proteinExistence type="predicted"/>
<sequence length="71" mass="7281">MNNLFLITGATGKTGRGAVKLLLEGGHRVRAMVHSVDERSQALAEAGAEVVVADFQDLDGMSAVLDGVSGA</sequence>
<evidence type="ECO:0000259" key="1">
    <source>
        <dbReference type="Pfam" id="PF05368"/>
    </source>
</evidence>
<dbReference type="InterPro" id="IPR008030">
    <property type="entry name" value="NmrA-like"/>
</dbReference>
<dbReference type="SUPFAM" id="SSF51735">
    <property type="entry name" value="NAD(P)-binding Rossmann-fold domains"/>
    <property type="match status" value="1"/>
</dbReference>
<feature type="non-terminal residue" evidence="2">
    <location>
        <position position="71"/>
    </location>
</feature>
<gene>
    <name evidence="2" type="ORF">ACFQ1S_05185</name>
</gene>
<evidence type="ECO:0000313" key="3">
    <source>
        <dbReference type="Proteomes" id="UP001597045"/>
    </source>
</evidence>
<dbReference type="InterPro" id="IPR036291">
    <property type="entry name" value="NAD(P)-bd_dom_sf"/>
</dbReference>
<feature type="domain" description="NmrA-like" evidence="1">
    <location>
        <begin position="2"/>
        <end position="70"/>
    </location>
</feature>
<keyword evidence="3" id="KW-1185">Reference proteome</keyword>
<comment type="caution">
    <text evidence="2">The sequence shown here is derived from an EMBL/GenBank/DDBJ whole genome shotgun (WGS) entry which is preliminary data.</text>
</comment>
<name>A0ABW3M2Y4_9PSEU</name>
<dbReference type="Pfam" id="PF05368">
    <property type="entry name" value="NmrA"/>
    <property type="match status" value="1"/>
</dbReference>
<reference evidence="3" key="1">
    <citation type="journal article" date="2019" name="Int. J. Syst. Evol. Microbiol.">
        <title>The Global Catalogue of Microorganisms (GCM) 10K type strain sequencing project: providing services to taxonomists for standard genome sequencing and annotation.</title>
        <authorList>
            <consortium name="The Broad Institute Genomics Platform"/>
            <consortium name="The Broad Institute Genome Sequencing Center for Infectious Disease"/>
            <person name="Wu L."/>
            <person name="Ma J."/>
        </authorList>
    </citation>
    <scope>NUCLEOTIDE SEQUENCE [LARGE SCALE GENOMIC DNA]</scope>
    <source>
        <strain evidence="3">JCM 31486</strain>
    </source>
</reference>
<dbReference type="Proteomes" id="UP001597045">
    <property type="component" value="Unassembled WGS sequence"/>
</dbReference>
<dbReference type="Gene3D" id="3.40.50.720">
    <property type="entry name" value="NAD(P)-binding Rossmann-like Domain"/>
    <property type="match status" value="1"/>
</dbReference>
<organism evidence="2 3">
    <name type="scientific">Kibdelosporangium lantanae</name>
    <dbReference type="NCBI Taxonomy" id="1497396"/>
    <lineage>
        <taxon>Bacteria</taxon>
        <taxon>Bacillati</taxon>
        <taxon>Actinomycetota</taxon>
        <taxon>Actinomycetes</taxon>
        <taxon>Pseudonocardiales</taxon>
        <taxon>Pseudonocardiaceae</taxon>
        <taxon>Kibdelosporangium</taxon>
    </lineage>
</organism>
<protein>
    <submittedName>
        <fullName evidence="2">SDR family oxidoreductase</fullName>
    </submittedName>
</protein>
<evidence type="ECO:0000313" key="2">
    <source>
        <dbReference type="EMBL" id="MFD1045030.1"/>
    </source>
</evidence>
<dbReference type="EMBL" id="JBHTIS010000186">
    <property type="protein sequence ID" value="MFD1045030.1"/>
    <property type="molecule type" value="Genomic_DNA"/>
</dbReference>